<proteinExistence type="predicted"/>
<accession>A0A319D0K0</accession>
<gene>
    <name evidence="1" type="ORF">BO71DRAFT_486571</name>
</gene>
<name>A0A319D0K0_9EURO</name>
<dbReference type="STRING" id="1448320.A0A319D0K0"/>
<evidence type="ECO:0000313" key="1">
    <source>
        <dbReference type="EMBL" id="PYH91105.1"/>
    </source>
</evidence>
<sequence length="93" mass="10319">MPDGPIQGFFVPELGVQMPFDPENLLALGNMLGDGILNLPFQADGDDKVRKELQFSIGLKFPEERLPVLIAGQVIKQYSSPDDPFHNKPDLQI</sequence>
<dbReference type="EMBL" id="KZ825957">
    <property type="protein sequence ID" value="PYH91105.1"/>
    <property type="molecule type" value="Genomic_DNA"/>
</dbReference>
<dbReference type="Proteomes" id="UP000247810">
    <property type="component" value="Unassembled WGS sequence"/>
</dbReference>
<evidence type="ECO:0000313" key="2">
    <source>
        <dbReference type="Proteomes" id="UP000247810"/>
    </source>
</evidence>
<organism evidence="1 2">
    <name type="scientific">Aspergillus ellipticus CBS 707.79</name>
    <dbReference type="NCBI Taxonomy" id="1448320"/>
    <lineage>
        <taxon>Eukaryota</taxon>
        <taxon>Fungi</taxon>
        <taxon>Dikarya</taxon>
        <taxon>Ascomycota</taxon>
        <taxon>Pezizomycotina</taxon>
        <taxon>Eurotiomycetes</taxon>
        <taxon>Eurotiomycetidae</taxon>
        <taxon>Eurotiales</taxon>
        <taxon>Aspergillaceae</taxon>
        <taxon>Aspergillus</taxon>
        <taxon>Aspergillus subgen. Circumdati</taxon>
    </lineage>
</organism>
<keyword evidence="2" id="KW-1185">Reference proteome</keyword>
<reference evidence="1 2" key="1">
    <citation type="submission" date="2018-02" db="EMBL/GenBank/DDBJ databases">
        <title>The genomes of Aspergillus section Nigri reveals drivers in fungal speciation.</title>
        <authorList>
            <consortium name="DOE Joint Genome Institute"/>
            <person name="Vesth T.C."/>
            <person name="Nybo J."/>
            <person name="Theobald S."/>
            <person name="Brandl J."/>
            <person name="Frisvad J.C."/>
            <person name="Nielsen K.F."/>
            <person name="Lyhne E.K."/>
            <person name="Kogle M.E."/>
            <person name="Kuo A."/>
            <person name="Riley R."/>
            <person name="Clum A."/>
            <person name="Nolan M."/>
            <person name="Lipzen A."/>
            <person name="Salamov A."/>
            <person name="Henrissat B."/>
            <person name="Wiebenga A."/>
            <person name="De vries R.P."/>
            <person name="Grigoriev I.V."/>
            <person name="Mortensen U.H."/>
            <person name="Andersen M.R."/>
            <person name="Baker S.E."/>
        </authorList>
    </citation>
    <scope>NUCLEOTIDE SEQUENCE [LARGE SCALE GENOMIC DNA]</scope>
    <source>
        <strain evidence="1 2">CBS 707.79</strain>
    </source>
</reference>
<dbReference type="VEuPathDB" id="FungiDB:BO71DRAFT_486571"/>
<dbReference type="AlphaFoldDB" id="A0A319D0K0"/>
<protein>
    <submittedName>
        <fullName evidence="1">Uncharacterized protein</fullName>
    </submittedName>
</protein>